<name>A0ABS4PJC1_9PSEU</name>
<feature type="compositionally biased region" description="Low complexity" evidence="1">
    <location>
        <begin position="75"/>
        <end position="94"/>
    </location>
</feature>
<evidence type="ECO:0000313" key="3">
    <source>
        <dbReference type="Proteomes" id="UP000741013"/>
    </source>
</evidence>
<evidence type="ECO:0000313" key="2">
    <source>
        <dbReference type="EMBL" id="MBP2179522.1"/>
    </source>
</evidence>
<feature type="compositionally biased region" description="Basic and acidic residues" evidence="1">
    <location>
        <begin position="126"/>
        <end position="156"/>
    </location>
</feature>
<dbReference type="RefSeq" id="WP_209663230.1">
    <property type="nucleotide sequence ID" value="NZ_JAGGMS010000001.1"/>
</dbReference>
<feature type="region of interest" description="Disordered" evidence="1">
    <location>
        <begin position="32"/>
        <end position="237"/>
    </location>
</feature>
<reference evidence="2 3" key="1">
    <citation type="submission" date="2021-03" db="EMBL/GenBank/DDBJ databases">
        <title>Sequencing the genomes of 1000 actinobacteria strains.</title>
        <authorList>
            <person name="Klenk H.-P."/>
        </authorList>
    </citation>
    <scope>NUCLEOTIDE SEQUENCE [LARGE SCALE GENOMIC DNA]</scope>
    <source>
        <strain evidence="2 3">DSM 45510</strain>
    </source>
</reference>
<sequence>MRQASKVQRIAVASAAGLAGVAVGVTAVNLLSGDEEPTPTNTAAAQPAAPKPAPAAVPVVPQPAAVPAVAPPAASPAVPKAVAKPATKPAVKPVVKVKEQRSPVRQAVRAPQVTEKPKFVVALPEKPPEKTAEKSKLDKAKGAVDEAEKQVGEAEKSLGQAKSKLKEAKGELGQARREHKGSRDFQKKLREQRSDHKKKPEKVEVKLSSSDVKPGESRTISKKTGNGSVSVFVTNGA</sequence>
<accession>A0ABS4PJC1</accession>
<feature type="compositionally biased region" description="Basic and acidic residues" evidence="1">
    <location>
        <begin position="164"/>
        <end position="194"/>
    </location>
</feature>
<comment type="caution">
    <text evidence="2">The sequence shown here is derived from an EMBL/GenBank/DDBJ whole genome shotgun (WGS) entry which is preliminary data.</text>
</comment>
<proteinExistence type="predicted"/>
<organism evidence="2 3">
    <name type="scientific">Amycolatopsis magusensis</name>
    <dbReference type="NCBI Taxonomy" id="882444"/>
    <lineage>
        <taxon>Bacteria</taxon>
        <taxon>Bacillati</taxon>
        <taxon>Actinomycetota</taxon>
        <taxon>Actinomycetes</taxon>
        <taxon>Pseudonocardiales</taxon>
        <taxon>Pseudonocardiaceae</taxon>
        <taxon>Amycolatopsis</taxon>
    </lineage>
</organism>
<feature type="compositionally biased region" description="Low complexity" evidence="1">
    <location>
        <begin position="56"/>
        <end position="68"/>
    </location>
</feature>
<dbReference type="EMBL" id="JAGGMS010000001">
    <property type="protein sequence ID" value="MBP2179522.1"/>
    <property type="molecule type" value="Genomic_DNA"/>
</dbReference>
<gene>
    <name evidence="2" type="ORF">JOM49_001048</name>
</gene>
<dbReference type="Proteomes" id="UP000741013">
    <property type="component" value="Unassembled WGS sequence"/>
</dbReference>
<feature type="compositionally biased region" description="Polar residues" evidence="1">
    <location>
        <begin position="222"/>
        <end position="237"/>
    </location>
</feature>
<keyword evidence="3" id="KW-1185">Reference proteome</keyword>
<evidence type="ECO:0000256" key="1">
    <source>
        <dbReference type="SAM" id="MobiDB-lite"/>
    </source>
</evidence>
<protein>
    <submittedName>
        <fullName evidence="2">Uncharacterized protein</fullName>
    </submittedName>
</protein>